<name>A0AAV3Z5L6_9GAST</name>
<reference evidence="1 2" key="1">
    <citation type="journal article" date="2021" name="Elife">
        <title>Chloroplast acquisition without the gene transfer in kleptoplastic sea slugs, Plakobranchus ocellatus.</title>
        <authorList>
            <person name="Maeda T."/>
            <person name="Takahashi S."/>
            <person name="Yoshida T."/>
            <person name="Shimamura S."/>
            <person name="Takaki Y."/>
            <person name="Nagai Y."/>
            <person name="Toyoda A."/>
            <person name="Suzuki Y."/>
            <person name="Arimoto A."/>
            <person name="Ishii H."/>
            <person name="Satoh N."/>
            <person name="Nishiyama T."/>
            <person name="Hasebe M."/>
            <person name="Maruyama T."/>
            <person name="Minagawa J."/>
            <person name="Obokata J."/>
            <person name="Shigenobu S."/>
        </authorList>
    </citation>
    <scope>NUCLEOTIDE SEQUENCE [LARGE SCALE GENOMIC DNA]</scope>
</reference>
<sequence length="97" mass="10883">MQVPYMLRGITAAEDRTTLLANFNGLETKDEQDAFLGSSIIVCGIIDEEIDEIRKQMQSEFHDNSHKYHVKIVPDGKVNQTEICLNATLSIFGIKKG</sequence>
<proteinExistence type="predicted"/>
<organism evidence="1 2">
    <name type="scientific">Plakobranchus ocellatus</name>
    <dbReference type="NCBI Taxonomy" id="259542"/>
    <lineage>
        <taxon>Eukaryota</taxon>
        <taxon>Metazoa</taxon>
        <taxon>Spiralia</taxon>
        <taxon>Lophotrochozoa</taxon>
        <taxon>Mollusca</taxon>
        <taxon>Gastropoda</taxon>
        <taxon>Heterobranchia</taxon>
        <taxon>Euthyneura</taxon>
        <taxon>Panpulmonata</taxon>
        <taxon>Sacoglossa</taxon>
        <taxon>Placobranchoidea</taxon>
        <taxon>Plakobranchidae</taxon>
        <taxon>Plakobranchus</taxon>
    </lineage>
</organism>
<comment type="caution">
    <text evidence="1">The sequence shown here is derived from an EMBL/GenBank/DDBJ whole genome shotgun (WGS) entry which is preliminary data.</text>
</comment>
<dbReference type="EMBL" id="BLXT01001968">
    <property type="protein sequence ID" value="GFN89816.1"/>
    <property type="molecule type" value="Genomic_DNA"/>
</dbReference>
<evidence type="ECO:0000313" key="2">
    <source>
        <dbReference type="Proteomes" id="UP000735302"/>
    </source>
</evidence>
<accession>A0AAV3Z5L6</accession>
<keyword evidence="2" id="KW-1185">Reference proteome</keyword>
<evidence type="ECO:0000313" key="1">
    <source>
        <dbReference type="EMBL" id="GFN89816.1"/>
    </source>
</evidence>
<gene>
    <name evidence="1" type="ORF">PoB_001632200</name>
</gene>
<dbReference type="Proteomes" id="UP000735302">
    <property type="component" value="Unassembled WGS sequence"/>
</dbReference>
<protein>
    <submittedName>
        <fullName evidence="1">Uncharacterized protein</fullName>
    </submittedName>
</protein>
<dbReference type="AlphaFoldDB" id="A0AAV3Z5L6"/>